<organism evidence="2 3">
    <name type="scientific">Microlunatus soli</name>
    <dbReference type="NCBI Taxonomy" id="630515"/>
    <lineage>
        <taxon>Bacteria</taxon>
        <taxon>Bacillati</taxon>
        <taxon>Actinomycetota</taxon>
        <taxon>Actinomycetes</taxon>
        <taxon>Propionibacteriales</taxon>
        <taxon>Propionibacteriaceae</taxon>
        <taxon>Microlunatus</taxon>
    </lineage>
</organism>
<dbReference type="InterPro" id="IPR012338">
    <property type="entry name" value="Beta-lactam/transpept-like"/>
</dbReference>
<name>A0A1H1NY63_9ACTN</name>
<gene>
    <name evidence="2" type="ORF">SAMN04489812_0689</name>
</gene>
<evidence type="ECO:0000259" key="1">
    <source>
        <dbReference type="Pfam" id="PF00144"/>
    </source>
</evidence>
<dbReference type="Gene3D" id="3.40.710.10">
    <property type="entry name" value="DD-peptidase/beta-lactamase superfamily"/>
    <property type="match status" value="1"/>
</dbReference>
<dbReference type="OrthoDB" id="3863176at2"/>
<dbReference type="InterPro" id="IPR050491">
    <property type="entry name" value="AmpC-like"/>
</dbReference>
<dbReference type="PANTHER" id="PTHR46825">
    <property type="entry name" value="D-ALANYL-D-ALANINE-CARBOXYPEPTIDASE/ENDOPEPTIDASE AMPH"/>
    <property type="match status" value="1"/>
</dbReference>
<dbReference type="SUPFAM" id="SSF56601">
    <property type="entry name" value="beta-lactamase/transpeptidase-like"/>
    <property type="match status" value="1"/>
</dbReference>
<protein>
    <submittedName>
        <fullName evidence="2">CubicO group peptidase, beta-lactamase class C family</fullName>
    </submittedName>
</protein>
<dbReference type="AlphaFoldDB" id="A0A1H1NY63"/>
<dbReference type="PANTHER" id="PTHR46825:SF9">
    <property type="entry name" value="BETA-LACTAMASE-RELATED DOMAIN-CONTAINING PROTEIN"/>
    <property type="match status" value="1"/>
</dbReference>
<dbReference type="Proteomes" id="UP000199103">
    <property type="component" value="Chromosome I"/>
</dbReference>
<accession>A0A1H1NY63</accession>
<dbReference type="EMBL" id="LT629772">
    <property type="protein sequence ID" value="SDS03725.1"/>
    <property type="molecule type" value="Genomic_DNA"/>
</dbReference>
<dbReference type="RefSeq" id="WP_091519893.1">
    <property type="nucleotide sequence ID" value="NZ_LT629772.1"/>
</dbReference>
<proteinExistence type="predicted"/>
<reference evidence="2 3" key="1">
    <citation type="submission" date="2016-10" db="EMBL/GenBank/DDBJ databases">
        <authorList>
            <person name="de Groot N.N."/>
        </authorList>
    </citation>
    <scope>NUCLEOTIDE SEQUENCE [LARGE SCALE GENOMIC DNA]</scope>
    <source>
        <strain evidence="2 3">DSM 21800</strain>
    </source>
</reference>
<evidence type="ECO:0000313" key="3">
    <source>
        <dbReference type="Proteomes" id="UP000199103"/>
    </source>
</evidence>
<dbReference type="STRING" id="630515.SAMN04489812_0689"/>
<evidence type="ECO:0000313" key="2">
    <source>
        <dbReference type="EMBL" id="SDS03725.1"/>
    </source>
</evidence>
<sequence>MTEGYDVETVTEAMPAIASWLEYRRVMLRTPGIQVAVRVGDQLISSQAIGYADEPAGEPLRTDHLFRIASHSKTFTATSIMQLVERSAIRLDDVITTWVPELAPSPIGQVTIRELLGHQAGVIRDGVDTDFWQLMRPFPDRDELIKLCIEHGRVFEPNEHFKYTNVGYSLLGLAIEAASGQSYADYVSEHIIGRLGLTNTGPEYDPRRQADYAAGHSGLLDGLDTRQAIGHVDTRGMAAATGFYSTAEDLTRYGAAHFFGAEELITDASKRLIQRTESVVTVNGKEQGRYGLGMDLTRIGDRQWVGHSGGYPGHITRTYIDPDGQVVVSVLTNCIGGPATQLAEGVIKLLDLAHRAPDGSAVGDGIDPHTFTGRFASLMGVSEIALLGGRLVALASAAVDPTDTWDELEVVDADTLTVTAGPGFGGTGEPMSYQRAADGTVELVRAGGGSRWPVEVFRQRRSGQIAALGQIEGGA</sequence>
<feature type="domain" description="Beta-lactamase-related" evidence="1">
    <location>
        <begin position="29"/>
        <end position="337"/>
    </location>
</feature>
<dbReference type="Pfam" id="PF00144">
    <property type="entry name" value="Beta-lactamase"/>
    <property type="match status" value="1"/>
</dbReference>
<dbReference type="InterPro" id="IPR001466">
    <property type="entry name" value="Beta-lactam-related"/>
</dbReference>
<keyword evidence="3" id="KW-1185">Reference proteome</keyword>